<protein>
    <submittedName>
        <fullName evidence="2">Uncharacterized protein</fullName>
    </submittedName>
</protein>
<dbReference type="RefSeq" id="WP_260073108.1">
    <property type="nucleotide sequence ID" value="NZ_JALXMO010000015.1"/>
</dbReference>
<sequence length="78" mass="7964">MPPGSAAEELAARPGSAGTKGTDEGASLGPPAVALLRRRRTGVIAERNSLFMSTRITHRTDAASPPATRLCSSAESSS</sequence>
<organism evidence="2 3">
    <name type="scientific">Nesterenkonia massiliensis</name>
    <dbReference type="NCBI Taxonomy" id="1232429"/>
    <lineage>
        <taxon>Bacteria</taxon>
        <taxon>Bacillati</taxon>
        <taxon>Actinomycetota</taxon>
        <taxon>Actinomycetes</taxon>
        <taxon>Micrococcales</taxon>
        <taxon>Micrococcaceae</taxon>
        <taxon>Nesterenkonia</taxon>
    </lineage>
</organism>
<name>A0ABT2HQY1_9MICC</name>
<evidence type="ECO:0000313" key="2">
    <source>
        <dbReference type="EMBL" id="MCT1607104.1"/>
    </source>
</evidence>
<feature type="region of interest" description="Disordered" evidence="1">
    <location>
        <begin position="56"/>
        <end position="78"/>
    </location>
</feature>
<dbReference type="EMBL" id="JALXMO010000015">
    <property type="protein sequence ID" value="MCT1607104.1"/>
    <property type="molecule type" value="Genomic_DNA"/>
</dbReference>
<evidence type="ECO:0000256" key="1">
    <source>
        <dbReference type="SAM" id="MobiDB-lite"/>
    </source>
</evidence>
<gene>
    <name evidence="2" type="ORF">M3B43_07145</name>
</gene>
<keyword evidence="3" id="KW-1185">Reference proteome</keyword>
<dbReference type="Proteomes" id="UP001205046">
    <property type="component" value="Unassembled WGS sequence"/>
</dbReference>
<reference evidence="2 3" key="1">
    <citation type="submission" date="2022-04" db="EMBL/GenBank/DDBJ databases">
        <title>Human microbiome associated bacterial genomes.</title>
        <authorList>
            <person name="Sandstrom S."/>
            <person name="Salamzade R."/>
            <person name="Kalan L.R."/>
        </authorList>
    </citation>
    <scope>NUCLEOTIDE SEQUENCE [LARGE SCALE GENOMIC DNA]</scope>
    <source>
        <strain evidence="3">p3-SID767</strain>
    </source>
</reference>
<comment type="caution">
    <text evidence="2">The sequence shown here is derived from an EMBL/GenBank/DDBJ whole genome shotgun (WGS) entry which is preliminary data.</text>
</comment>
<accession>A0ABT2HQY1</accession>
<feature type="region of interest" description="Disordered" evidence="1">
    <location>
        <begin position="1"/>
        <end position="33"/>
    </location>
</feature>
<evidence type="ECO:0000313" key="3">
    <source>
        <dbReference type="Proteomes" id="UP001205046"/>
    </source>
</evidence>
<proteinExistence type="predicted"/>